<reference evidence="3" key="1">
    <citation type="journal article" date="2020" name="Stud. Mycol.">
        <title>101 Dothideomycetes genomes: a test case for predicting lifestyles and emergence of pathogens.</title>
        <authorList>
            <person name="Haridas S."/>
            <person name="Albert R."/>
            <person name="Binder M."/>
            <person name="Bloem J."/>
            <person name="Labutti K."/>
            <person name="Salamov A."/>
            <person name="Andreopoulos B."/>
            <person name="Baker S."/>
            <person name="Barry K."/>
            <person name="Bills G."/>
            <person name="Bluhm B."/>
            <person name="Cannon C."/>
            <person name="Castanera R."/>
            <person name="Culley D."/>
            <person name="Daum C."/>
            <person name="Ezra D."/>
            <person name="Gonzalez J."/>
            <person name="Henrissat B."/>
            <person name="Kuo A."/>
            <person name="Liang C."/>
            <person name="Lipzen A."/>
            <person name="Lutzoni F."/>
            <person name="Magnuson J."/>
            <person name="Mondo S."/>
            <person name="Nolan M."/>
            <person name="Ohm R."/>
            <person name="Pangilinan J."/>
            <person name="Park H.-J."/>
            <person name="Ramirez L."/>
            <person name="Alfaro M."/>
            <person name="Sun H."/>
            <person name="Tritt A."/>
            <person name="Yoshinaga Y."/>
            <person name="Zwiers L.-H."/>
            <person name="Turgeon B."/>
            <person name="Goodwin S."/>
            <person name="Spatafora J."/>
            <person name="Crous P."/>
            <person name="Grigoriev I."/>
        </authorList>
    </citation>
    <scope>NUCLEOTIDE SEQUENCE</scope>
    <source>
        <strain evidence="3">CBS 473.64</strain>
    </source>
</reference>
<keyword evidence="4" id="KW-1185">Reference proteome</keyword>
<feature type="region of interest" description="Disordered" evidence="1">
    <location>
        <begin position="156"/>
        <end position="282"/>
    </location>
</feature>
<sequence length="282" mass="31585">MGLKRSRQDSVSSSEGPLSPVSRDQSVDVKIVHLNSAVSNRRAVMKCSLSPHQLLEFASFEDYDVHYQKQHMNRCSECHKNFPDDHFLHLHIAENHDPIRAAKMEQGEKTFACFLADCDRFCSSPHKRRLHCIDKHHFPRNYDFFIVNDGIDRRSSMLRSPHRRRSSTVNSTTPVTGRGRSDSGKAEAMDIVKDEGGEKNQGEEEEEPRRTPVKLRGRGGFGHPRGGRGRGRGRDSLSPKTTSTTKSASDDAMEGLAAGMSALQFVPHSLYSRGRGRARGTS</sequence>
<gene>
    <name evidence="3" type="ORF">P280DRAFT_468349</name>
</gene>
<feature type="domain" description="C2H2-type" evidence="2">
    <location>
        <begin position="75"/>
        <end position="96"/>
    </location>
</feature>
<feature type="region of interest" description="Disordered" evidence="1">
    <location>
        <begin position="1"/>
        <end position="22"/>
    </location>
</feature>
<dbReference type="InterPro" id="IPR013087">
    <property type="entry name" value="Znf_C2H2_type"/>
</dbReference>
<protein>
    <recommendedName>
        <fullName evidence="2">C2H2-type domain-containing protein</fullName>
    </recommendedName>
</protein>
<name>A0A6A6S3Y9_9PLEO</name>
<dbReference type="AlphaFoldDB" id="A0A6A6S3Y9"/>
<accession>A0A6A6S3Y9</accession>
<dbReference type="PANTHER" id="PTHR21354">
    <property type="entry name" value="ZINC FINGER PROTEIN 511"/>
    <property type="match status" value="1"/>
</dbReference>
<organism evidence="3 4">
    <name type="scientific">Massarina eburnea CBS 473.64</name>
    <dbReference type="NCBI Taxonomy" id="1395130"/>
    <lineage>
        <taxon>Eukaryota</taxon>
        <taxon>Fungi</taxon>
        <taxon>Dikarya</taxon>
        <taxon>Ascomycota</taxon>
        <taxon>Pezizomycotina</taxon>
        <taxon>Dothideomycetes</taxon>
        <taxon>Pleosporomycetidae</taxon>
        <taxon>Pleosporales</taxon>
        <taxon>Massarineae</taxon>
        <taxon>Massarinaceae</taxon>
        <taxon>Massarina</taxon>
    </lineage>
</organism>
<feature type="compositionally biased region" description="Low complexity" evidence="1">
    <location>
        <begin position="238"/>
        <end position="247"/>
    </location>
</feature>
<dbReference type="InterPro" id="IPR039258">
    <property type="entry name" value="ZNF511"/>
</dbReference>
<dbReference type="PANTHER" id="PTHR21354:SF0">
    <property type="entry name" value="ZINC FINGER PROTEIN 511"/>
    <property type="match status" value="1"/>
</dbReference>
<proteinExistence type="predicted"/>
<dbReference type="PROSITE" id="PS00028">
    <property type="entry name" value="ZINC_FINGER_C2H2_1"/>
    <property type="match status" value="1"/>
</dbReference>
<dbReference type="EMBL" id="MU006782">
    <property type="protein sequence ID" value="KAF2641841.1"/>
    <property type="molecule type" value="Genomic_DNA"/>
</dbReference>
<evidence type="ECO:0000256" key="1">
    <source>
        <dbReference type="SAM" id="MobiDB-lite"/>
    </source>
</evidence>
<evidence type="ECO:0000313" key="4">
    <source>
        <dbReference type="Proteomes" id="UP000799753"/>
    </source>
</evidence>
<feature type="compositionally biased region" description="Basic and acidic residues" evidence="1">
    <location>
        <begin position="179"/>
        <end position="210"/>
    </location>
</feature>
<evidence type="ECO:0000313" key="3">
    <source>
        <dbReference type="EMBL" id="KAF2641841.1"/>
    </source>
</evidence>
<dbReference type="OrthoDB" id="18440at2759"/>
<dbReference type="SMART" id="SM00355">
    <property type="entry name" value="ZnF_C2H2"/>
    <property type="match status" value="2"/>
</dbReference>
<dbReference type="Proteomes" id="UP000799753">
    <property type="component" value="Unassembled WGS sequence"/>
</dbReference>
<evidence type="ECO:0000259" key="2">
    <source>
        <dbReference type="PROSITE" id="PS00028"/>
    </source>
</evidence>